<evidence type="ECO:0000313" key="1">
    <source>
        <dbReference type="EMBL" id="OGC40118.1"/>
    </source>
</evidence>
<reference evidence="1 2" key="1">
    <citation type="journal article" date="2016" name="Nat. Commun.">
        <title>Thousands of microbial genomes shed light on interconnected biogeochemical processes in an aquifer system.</title>
        <authorList>
            <person name="Anantharaman K."/>
            <person name="Brown C.T."/>
            <person name="Hug L.A."/>
            <person name="Sharon I."/>
            <person name="Castelle C.J."/>
            <person name="Probst A.J."/>
            <person name="Thomas B.C."/>
            <person name="Singh A."/>
            <person name="Wilkins M.J."/>
            <person name="Karaoz U."/>
            <person name="Brodie E.L."/>
            <person name="Williams K.H."/>
            <person name="Hubbard S.S."/>
            <person name="Banfield J.F."/>
        </authorList>
    </citation>
    <scope>NUCLEOTIDE SEQUENCE [LARGE SCALE GENOMIC DNA]</scope>
</reference>
<organism evidence="1 2">
    <name type="scientific">candidate division WOR-1 bacterium RIFOXYC2_FULL_46_14</name>
    <dbReference type="NCBI Taxonomy" id="1802587"/>
    <lineage>
        <taxon>Bacteria</taxon>
        <taxon>Bacillati</taxon>
        <taxon>Saganbacteria</taxon>
    </lineage>
</organism>
<protein>
    <submittedName>
        <fullName evidence="1">Uncharacterized protein</fullName>
    </submittedName>
</protein>
<dbReference type="Proteomes" id="UP000179242">
    <property type="component" value="Unassembled WGS sequence"/>
</dbReference>
<sequence length="152" mass="17325">MSDLIQQEEIFEDQNLPTLNSFIGTLEKERAANPCIEKAFGFGKMAIVMAGQMEERIDLREPIHHLIESSLLFATDVYRVHLLVAKHSVDTEDQETILEEAKKEISYCHKLLEQLDAMVEDFDLIKKMKDEAEGLAKIVRKMVKTKKGGTTC</sequence>
<accession>A0A1F4U574</accession>
<name>A0A1F4U574_UNCSA</name>
<dbReference type="EMBL" id="MEUJ01000004">
    <property type="protein sequence ID" value="OGC40118.1"/>
    <property type="molecule type" value="Genomic_DNA"/>
</dbReference>
<proteinExistence type="predicted"/>
<dbReference type="AlphaFoldDB" id="A0A1F4U574"/>
<comment type="caution">
    <text evidence="1">The sequence shown here is derived from an EMBL/GenBank/DDBJ whole genome shotgun (WGS) entry which is preliminary data.</text>
</comment>
<evidence type="ECO:0000313" key="2">
    <source>
        <dbReference type="Proteomes" id="UP000179242"/>
    </source>
</evidence>
<gene>
    <name evidence="1" type="ORF">A2438_02360</name>
</gene>